<dbReference type="GO" id="GO:0004518">
    <property type="term" value="F:nuclease activity"/>
    <property type="evidence" value="ECO:0007669"/>
    <property type="project" value="UniProtKB-KW"/>
</dbReference>
<organism evidence="6 7">
    <name type="scientific">Croceicoccus marinus</name>
    <dbReference type="NCBI Taxonomy" id="450378"/>
    <lineage>
        <taxon>Bacteria</taxon>
        <taxon>Pseudomonadati</taxon>
        <taxon>Pseudomonadota</taxon>
        <taxon>Alphaproteobacteria</taxon>
        <taxon>Sphingomonadales</taxon>
        <taxon>Erythrobacteraceae</taxon>
        <taxon>Croceicoccus</taxon>
    </lineage>
</organism>
<evidence type="ECO:0000256" key="1">
    <source>
        <dbReference type="ARBA" id="ARBA00022769"/>
    </source>
</evidence>
<evidence type="ECO:0000259" key="5">
    <source>
        <dbReference type="PROSITE" id="PS50151"/>
    </source>
</evidence>
<name>A0A7G6VSL2_9SPHN</name>
<dbReference type="Gene3D" id="4.10.860.10">
    <property type="entry name" value="UVR domain"/>
    <property type="match status" value="1"/>
</dbReference>
<dbReference type="SUPFAM" id="SSF46600">
    <property type="entry name" value="C-terminal UvrC-binding domain of UvrB"/>
    <property type="match status" value="1"/>
</dbReference>
<keyword evidence="3" id="KW-0742">SOS response</keyword>
<dbReference type="Proteomes" id="UP000515297">
    <property type="component" value="Chromosome"/>
</dbReference>
<proteinExistence type="predicted"/>
<feature type="domain" description="UVR" evidence="5">
    <location>
        <begin position="2"/>
        <end position="37"/>
    </location>
</feature>
<evidence type="ECO:0000313" key="7">
    <source>
        <dbReference type="Proteomes" id="UP000515297"/>
    </source>
</evidence>
<dbReference type="GO" id="GO:0006281">
    <property type="term" value="P:DNA repair"/>
    <property type="evidence" value="ECO:0007669"/>
    <property type="project" value="UniProtKB-KW"/>
</dbReference>
<sequence>MSETIEQLRHKMEAAAAAEDFEEAGRLRDRISILRGQGADADPDVDTGGLVRQQPGKMGLGSSRQQVTPPEGWKPPKKPDPMTRGRSGGSRR</sequence>
<dbReference type="PROSITE" id="PS50151">
    <property type="entry name" value="UVR"/>
    <property type="match status" value="1"/>
</dbReference>
<evidence type="ECO:0000256" key="2">
    <source>
        <dbReference type="ARBA" id="ARBA00022881"/>
    </source>
</evidence>
<dbReference type="GO" id="GO:0009432">
    <property type="term" value="P:SOS response"/>
    <property type="evidence" value="ECO:0007669"/>
    <property type="project" value="UniProtKB-KW"/>
</dbReference>
<dbReference type="EMBL" id="CP060052">
    <property type="protein sequence ID" value="QNE04727.1"/>
    <property type="molecule type" value="Genomic_DNA"/>
</dbReference>
<keyword evidence="2" id="KW-0267">Excision nuclease</keyword>
<evidence type="ECO:0000256" key="4">
    <source>
        <dbReference type="SAM" id="MobiDB-lite"/>
    </source>
</evidence>
<dbReference type="InterPro" id="IPR001943">
    <property type="entry name" value="UVR_dom"/>
</dbReference>
<accession>A0A7G6VSL2</accession>
<evidence type="ECO:0000256" key="3">
    <source>
        <dbReference type="ARBA" id="ARBA00023236"/>
    </source>
</evidence>
<protein>
    <submittedName>
        <fullName evidence="6">UvrB/UvrC motif-containing protein</fullName>
    </submittedName>
</protein>
<reference evidence="6 7" key="1">
    <citation type="submission" date="2020-08" db="EMBL/GenBank/DDBJ databases">
        <authorList>
            <person name="Liu G."/>
            <person name="Sun C."/>
        </authorList>
    </citation>
    <scope>NUCLEOTIDE SEQUENCE [LARGE SCALE GENOMIC DNA]</scope>
    <source>
        <strain evidence="6 7">OT19</strain>
    </source>
</reference>
<dbReference type="RefSeq" id="WP_185883974.1">
    <property type="nucleotide sequence ID" value="NZ_CP060052.1"/>
</dbReference>
<keyword evidence="2" id="KW-0234">DNA repair</keyword>
<dbReference type="AlphaFoldDB" id="A0A7G6VSL2"/>
<dbReference type="InterPro" id="IPR036876">
    <property type="entry name" value="UVR_dom_sf"/>
</dbReference>
<keyword evidence="3" id="KW-0227">DNA damage</keyword>
<gene>
    <name evidence="6" type="ORF">H4O24_12320</name>
</gene>
<evidence type="ECO:0000313" key="6">
    <source>
        <dbReference type="EMBL" id="QNE04727.1"/>
    </source>
</evidence>
<feature type="region of interest" description="Disordered" evidence="4">
    <location>
        <begin position="35"/>
        <end position="92"/>
    </location>
</feature>
<keyword evidence="1" id="KW-0228">DNA excision</keyword>
<dbReference type="Pfam" id="PF02151">
    <property type="entry name" value="UVR"/>
    <property type="match status" value="1"/>
</dbReference>